<keyword evidence="5" id="KW-1133">Transmembrane helix</keyword>
<dbReference type="Pfam" id="PF07686">
    <property type="entry name" value="V-set"/>
    <property type="match status" value="1"/>
</dbReference>
<dbReference type="GO" id="GO:0005102">
    <property type="term" value="F:signaling receptor binding"/>
    <property type="evidence" value="ECO:0007669"/>
    <property type="project" value="TreeGrafter"/>
</dbReference>
<dbReference type="PANTHER" id="PTHR24100">
    <property type="entry name" value="BUTYROPHILIN"/>
    <property type="match status" value="1"/>
</dbReference>
<keyword evidence="5" id="KW-0812">Transmembrane</keyword>
<dbReference type="SMART" id="SM00409">
    <property type="entry name" value="IG"/>
    <property type="match status" value="1"/>
</dbReference>
<dbReference type="GO" id="GO:0009897">
    <property type="term" value="C:external side of plasma membrane"/>
    <property type="evidence" value="ECO:0007669"/>
    <property type="project" value="TreeGrafter"/>
</dbReference>
<keyword evidence="2 5" id="KW-0472">Membrane</keyword>
<evidence type="ECO:0000256" key="2">
    <source>
        <dbReference type="ARBA" id="ARBA00023136"/>
    </source>
</evidence>
<evidence type="ECO:0000313" key="9">
    <source>
        <dbReference type="Proteomes" id="UP000503349"/>
    </source>
</evidence>
<sequence length="199" mass="22193">MIFCVSVLLLSRITVSAGVEVYEGEESVLLPFQVSESDSKGSTVMWNRIGLTLGSVVHLLKPESEDLSDQDPQYHGRTSMRTDALQTGDLSLTLRKPTNRDSGTYTCTVRRRGQELSRTTVHLLVREPPCVSVVRLVLHLVVFCPFFMSTGLMVSICCSRRTGNKPVVSMEMSQDVEEDRGLDKDHDDITADVTTEHNF</sequence>
<feature type="signal peptide" evidence="6">
    <location>
        <begin position="1"/>
        <end position="18"/>
    </location>
</feature>
<protein>
    <submittedName>
        <fullName evidence="8">Myelin-oligodendrocyte glycoprotein</fullName>
    </submittedName>
</protein>
<reference evidence="9" key="2">
    <citation type="submission" date="2019-02" db="EMBL/GenBank/DDBJ databases">
        <title>Opniocepnalus argus Var Kimnra genome.</title>
        <authorList>
            <person name="Zhou C."/>
            <person name="Xiao S."/>
        </authorList>
    </citation>
    <scope>NUCLEOTIDE SEQUENCE [LARGE SCALE GENOMIC DNA]</scope>
</reference>
<evidence type="ECO:0000313" key="8">
    <source>
        <dbReference type="EMBL" id="KAF3698416.1"/>
    </source>
</evidence>
<dbReference type="AlphaFoldDB" id="A0A6G1Q8C7"/>
<organism evidence="8 9">
    <name type="scientific">Channa argus</name>
    <name type="common">Northern snakehead</name>
    <name type="synonym">Ophicephalus argus</name>
    <dbReference type="NCBI Taxonomy" id="215402"/>
    <lineage>
        <taxon>Eukaryota</taxon>
        <taxon>Metazoa</taxon>
        <taxon>Chordata</taxon>
        <taxon>Craniata</taxon>
        <taxon>Vertebrata</taxon>
        <taxon>Euteleostomi</taxon>
        <taxon>Actinopterygii</taxon>
        <taxon>Neopterygii</taxon>
        <taxon>Teleostei</taxon>
        <taxon>Neoteleostei</taxon>
        <taxon>Acanthomorphata</taxon>
        <taxon>Anabantaria</taxon>
        <taxon>Anabantiformes</taxon>
        <taxon>Channoidei</taxon>
        <taxon>Channidae</taxon>
        <taxon>Channa</taxon>
    </lineage>
</organism>
<dbReference type="InterPro" id="IPR013783">
    <property type="entry name" value="Ig-like_fold"/>
</dbReference>
<evidence type="ECO:0000256" key="3">
    <source>
        <dbReference type="ARBA" id="ARBA00023319"/>
    </source>
</evidence>
<dbReference type="Gene3D" id="2.60.40.10">
    <property type="entry name" value="Immunoglobulins"/>
    <property type="match status" value="1"/>
</dbReference>
<dbReference type="SUPFAM" id="SSF48726">
    <property type="entry name" value="Immunoglobulin"/>
    <property type="match status" value="1"/>
</dbReference>
<dbReference type="InterPro" id="IPR036179">
    <property type="entry name" value="Ig-like_dom_sf"/>
</dbReference>
<keyword evidence="6" id="KW-0732">Signal</keyword>
<name>A0A6G1Q8C7_CHAAH</name>
<evidence type="ECO:0000256" key="5">
    <source>
        <dbReference type="SAM" id="Phobius"/>
    </source>
</evidence>
<feature type="chain" id="PRO_5026119550" evidence="6">
    <location>
        <begin position="19"/>
        <end position="199"/>
    </location>
</feature>
<dbReference type="InterPro" id="IPR007110">
    <property type="entry name" value="Ig-like_dom"/>
</dbReference>
<accession>A0A6G1Q8C7</accession>
<dbReference type="InterPro" id="IPR003599">
    <property type="entry name" value="Ig_sub"/>
</dbReference>
<evidence type="ECO:0000256" key="4">
    <source>
        <dbReference type="SAM" id="MobiDB-lite"/>
    </source>
</evidence>
<feature type="transmembrane region" description="Helical" evidence="5">
    <location>
        <begin position="136"/>
        <end position="156"/>
    </location>
</feature>
<dbReference type="GO" id="GO:0050852">
    <property type="term" value="P:T cell receptor signaling pathway"/>
    <property type="evidence" value="ECO:0007669"/>
    <property type="project" value="TreeGrafter"/>
</dbReference>
<proteinExistence type="predicted"/>
<dbReference type="GO" id="GO:0001817">
    <property type="term" value="P:regulation of cytokine production"/>
    <property type="evidence" value="ECO:0007669"/>
    <property type="project" value="TreeGrafter"/>
</dbReference>
<feature type="compositionally biased region" description="Basic and acidic residues" evidence="4">
    <location>
        <begin position="179"/>
        <end position="199"/>
    </location>
</feature>
<feature type="domain" description="Ig-like" evidence="7">
    <location>
        <begin position="11"/>
        <end position="117"/>
    </location>
</feature>
<evidence type="ECO:0000256" key="1">
    <source>
        <dbReference type="ARBA" id="ARBA00004370"/>
    </source>
</evidence>
<dbReference type="PROSITE" id="PS50835">
    <property type="entry name" value="IG_LIKE"/>
    <property type="match status" value="1"/>
</dbReference>
<dbReference type="InterPro" id="IPR050504">
    <property type="entry name" value="IgSF_BTN/MOG"/>
</dbReference>
<dbReference type="Proteomes" id="UP000503349">
    <property type="component" value="Chromosome 13"/>
</dbReference>
<comment type="subcellular location">
    <subcellularLocation>
        <location evidence="1">Membrane</location>
    </subcellularLocation>
</comment>
<feature type="region of interest" description="Disordered" evidence="4">
    <location>
        <begin position="176"/>
        <end position="199"/>
    </location>
</feature>
<evidence type="ECO:0000256" key="6">
    <source>
        <dbReference type="SAM" id="SignalP"/>
    </source>
</evidence>
<evidence type="ECO:0000259" key="7">
    <source>
        <dbReference type="PROSITE" id="PS50835"/>
    </source>
</evidence>
<keyword evidence="3" id="KW-0393">Immunoglobulin domain</keyword>
<dbReference type="EMBL" id="CM015724">
    <property type="protein sequence ID" value="KAF3698416.1"/>
    <property type="molecule type" value="Genomic_DNA"/>
</dbReference>
<keyword evidence="9" id="KW-1185">Reference proteome</keyword>
<dbReference type="InterPro" id="IPR013106">
    <property type="entry name" value="Ig_V-set"/>
</dbReference>
<gene>
    <name evidence="8" type="ORF">EXN66_Car014097</name>
</gene>
<reference evidence="8 9" key="1">
    <citation type="submission" date="2019-02" db="EMBL/GenBank/DDBJ databases">
        <title>Opniocepnalus argus genome.</title>
        <authorList>
            <person name="Zhou C."/>
            <person name="Xiao S."/>
        </authorList>
    </citation>
    <scope>NUCLEOTIDE SEQUENCE [LARGE SCALE GENOMIC DNA]</scope>
    <source>
        <strain evidence="8">OARG1902GOOAL</strain>
        <tissue evidence="8">Muscle</tissue>
    </source>
</reference>